<keyword evidence="3" id="KW-1185">Reference proteome</keyword>
<feature type="region of interest" description="Disordered" evidence="1">
    <location>
        <begin position="91"/>
        <end position="136"/>
    </location>
</feature>
<dbReference type="AlphaFoldDB" id="A0A1X2GQG8"/>
<accession>A0A1X2GQG8</accession>
<dbReference type="Proteomes" id="UP000242146">
    <property type="component" value="Unassembled WGS sequence"/>
</dbReference>
<gene>
    <name evidence="2" type="ORF">DM01DRAFT_1333581</name>
</gene>
<evidence type="ECO:0000313" key="2">
    <source>
        <dbReference type="EMBL" id="ORX58986.1"/>
    </source>
</evidence>
<protein>
    <submittedName>
        <fullName evidence="2">Uncharacterized protein</fullName>
    </submittedName>
</protein>
<proteinExistence type="predicted"/>
<evidence type="ECO:0000256" key="1">
    <source>
        <dbReference type="SAM" id="MobiDB-lite"/>
    </source>
</evidence>
<dbReference type="OrthoDB" id="2291057at2759"/>
<sequence>MPRNAHLIDQATTRLRRRMLEDQLSEVDEEFQFLKRYMGEIQTHLSTTKDQVQQLTQLDLASQNHRMNLLEWQLKQYQTMLSAMQCNMTKGPLSRAPPDRHMTQTAPSPEPRPLSPPLWTSIENDSRLSRQAKRGSVMSRESSMSYVSSIFSTGPASYASSQCSDAATDCTAFSDEEKPYCPDNLEVTMAYLEQLEALPGDEDDQQLLDDLAFLLDYPRDQPAPPTSKQYSHVSNRQRVHPSQALCEKNAGHSAWEWCRFLSVVSASYAISLLKGPDDLDL</sequence>
<comment type="caution">
    <text evidence="2">The sequence shown here is derived from an EMBL/GenBank/DDBJ whole genome shotgun (WGS) entry which is preliminary data.</text>
</comment>
<evidence type="ECO:0000313" key="3">
    <source>
        <dbReference type="Proteomes" id="UP000242146"/>
    </source>
</evidence>
<name>A0A1X2GQG8_9FUNG</name>
<reference evidence="2 3" key="1">
    <citation type="submission" date="2016-07" db="EMBL/GenBank/DDBJ databases">
        <title>Pervasive Adenine N6-methylation of Active Genes in Fungi.</title>
        <authorList>
            <consortium name="DOE Joint Genome Institute"/>
            <person name="Mondo S.J."/>
            <person name="Dannebaum R.O."/>
            <person name="Kuo R.C."/>
            <person name="Labutti K."/>
            <person name="Haridas S."/>
            <person name="Kuo A."/>
            <person name="Salamov A."/>
            <person name="Ahrendt S.R."/>
            <person name="Lipzen A."/>
            <person name="Sullivan W."/>
            <person name="Andreopoulos W.B."/>
            <person name="Clum A."/>
            <person name="Lindquist E."/>
            <person name="Daum C."/>
            <person name="Ramamoorthy G.K."/>
            <person name="Gryganskyi A."/>
            <person name="Culley D."/>
            <person name="Magnuson J.K."/>
            <person name="James T.Y."/>
            <person name="O'Malley M.A."/>
            <person name="Stajich J.E."/>
            <person name="Spatafora J.W."/>
            <person name="Visel A."/>
            <person name="Grigoriev I.V."/>
        </authorList>
    </citation>
    <scope>NUCLEOTIDE SEQUENCE [LARGE SCALE GENOMIC DNA]</scope>
    <source>
        <strain evidence="2 3">NRRL 3301</strain>
    </source>
</reference>
<organism evidence="2 3">
    <name type="scientific">Hesseltinella vesiculosa</name>
    <dbReference type="NCBI Taxonomy" id="101127"/>
    <lineage>
        <taxon>Eukaryota</taxon>
        <taxon>Fungi</taxon>
        <taxon>Fungi incertae sedis</taxon>
        <taxon>Mucoromycota</taxon>
        <taxon>Mucoromycotina</taxon>
        <taxon>Mucoromycetes</taxon>
        <taxon>Mucorales</taxon>
        <taxon>Cunninghamellaceae</taxon>
        <taxon>Hesseltinella</taxon>
    </lineage>
</organism>
<dbReference type="EMBL" id="MCGT01000006">
    <property type="protein sequence ID" value="ORX58986.1"/>
    <property type="molecule type" value="Genomic_DNA"/>
</dbReference>